<keyword evidence="4" id="KW-1185">Reference proteome</keyword>
<dbReference type="Proteomes" id="UP001412067">
    <property type="component" value="Unassembled WGS sequence"/>
</dbReference>
<dbReference type="EMBL" id="JBBWWR010000005">
    <property type="protein sequence ID" value="KAK8966859.1"/>
    <property type="molecule type" value="Genomic_DNA"/>
</dbReference>
<comment type="caution">
    <text evidence="3">The sequence shown here is derived from an EMBL/GenBank/DDBJ whole genome shotgun (WGS) entry which is preliminary data.</text>
</comment>
<reference evidence="3 4" key="1">
    <citation type="journal article" date="2022" name="Nat. Plants">
        <title>Genomes of leafy and leafless Platanthera orchids illuminate the evolution of mycoheterotrophy.</title>
        <authorList>
            <person name="Li M.H."/>
            <person name="Liu K.W."/>
            <person name="Li Z."/>
            <person name="Lu H.C."/>
            <person name="Ye Q.L."/>
            <person name="Zhang D."/>
            <person name="Wang J.Y."/>
            <person name="Li Y.F."/>
            <person name="Zhong Z.M."/>
            <person name="Liu X."/>
            <person name="Yu X."/>
            <person name="Liu D.K."/>
            <person name="Tu X.D."/>
            <person name="Liu B."/>
            <person name="Hao Y."/>
            <person name="Liao X.Y."/>
            <person name="Jiang Y.T."/>
            <person name="Sun W.H."/>
            <person name="Chen J."/>
            <person name="Chen Y.Q."/>
            <person name="Ai Y."/>
            <person name="Zhai J.W."/>
            <person name="Wu S.S."/>
            <person name="Zhou Z."/>
            <person name="Hsiao Y.Y."/>
            <person name="Wu W.L."/>
            <person name="Chen Y.Y."/>
            <person name="Lin Y.F."/>
            <person name="Hsu J.L."/>
            <person name="Li C.Y."/>
            <person name="Wang Z.W."/>
            <person name="Zhao X."/>
            <person name="Zhong W.Y."/>
            <person name="Ma X.K."/>
            <person name="Ma L."/>
            <person name="Huang J."/>
            <person name="Chen G.Z."/>
            <person name="Huang M.Z."/>
            <person name="Huang L."/>
            <person name="Peng D.H."/>
            <person name="Luo Y.B."/>
            <person name="Zou S.Q."/>
            <person name="Chen S.P."/>
            <person name="Lan S."/>
            <person name="Tsai W.C."/>
            <person name="Van de Peer Y."/>
            <person name="Liu Z.J."/>
        </authorList>
    </citation>
    <scope>NUCLEOTIDE SEQUENCE [LARGE SCALE GENOMIC DNA]</scope>
    <source>
        <strain evidence="3">Lor288</strain>
    </source>
</reference>
<protein>
    <submittedName>
        <fullName evidence="3">Uncharacterized protein</fullName>
    </submittedName>
</protein>
<name>A0ABR2MTD8_9ASPA</name>
<dbReference type="PANTHER" id="PTHR47344:SF1">
    <property type="entry name" value="RING ZINC FINGER PROTEIN-RELATED"/>
    <property type="match status" value="1"/>
</dbReference>
<feature type="region of interest" description="Disordered" evidence="2">
    <location>
        <begin position="390"/>
        <end position="420"/>
    </location>
</feature>
<evidence type="ECO:0000256" key="2">
    <source>
        <dbReference type="SAM" id="MobiDB-lite"/>
    </source>
</evidence>
<gene>
    <name evidence="3" type="ORF">KSP40_PGU004111</name>
</gene>
<feature type="coiled-coil region" evidence="1">
    <location>
        <begin position="38"/>
        <end position="72"/>
    </location>
</feature>
<accession>A0ABR2MTD8</accession>
<keyword evidence="1" id="KW-0175">Coiled coil</keyword>
<dbReference type="PANTHER" id="PTHR47344">
    <property type="entry name" value="RING ZINC FINGER PROTEIN-RELATED"/>
    <property type="match status" value="1"/>
</dbReference>
<evidence type="ECO:0000256" key="1">
    <source>
        <dbReference type="SAM" id="Coils"/>
    </source>
</evidence>
<evidence type="ECO:0000313" key="4">
    <source>
        <dbReference type="Proteomes" id="UP001412067"/>
    </source>
</evidence>
<organism evidence="3 4">
    <name type="scientific">Platanthera guangdongensis</name>
    <dbReference type="NCBI Taxonomy" id="2320717"/>
    <lineage>
        <taxon>Eukaryota</taxon>
        <taxon>Viridiplantae</taxon>
        <taxon>Streptophyta</taxon>
        <taxon>Embryophyta</taxon>
        <taxon>Tracheophyta</taxon>
        <taxon>Spermatophyta</taxon>
        <taxon>Magnoliopsida</taxon>
        <taxon>Liliopsida</taxon>
        <taxon>Asparagales</taxon>
        <taxon>Orchidaceae</taxon>
        <taxon>Orchidoideae</taxon>
        <taxon>Orchideae</taxon>
        <taxon>Orchidinae</taxon>
        <taxon>Platanthera</taxon>
    </lineage>
</organism>
<evidence type="ECO:0000313" key="3">
    <source>
        <dbReference type="EMBL" id="KAK8966859.1"/>
    </source>
</evidence>
<sequence length="521" mass="58051">MGKPRARATDSSMKLSYKGLMVQCNILGRSEKLACTKLDMAKEKIHKLKVRLQEVEKALEEKENEVLREIKASRKYRPKQVKGSCIEENLRCPTMENQAMRQYVMENSNHITNNKILDQFCKAKSSELQNISSPPDFEESYYVVDLPVNSFNRIDVDSIKMISESNVHPTPVFKCENELADLDAPLNSEMKTSSIQNAEAYAYTKVSAAAGYFKATAAEQILTDVIPKEVPYFAAKKDAQVYDSPASLDDKNDDVDGMEAQGDVDLQLFSPPEASADCSLLRETHQMPKSMTEAPPHLPLRPAISLGDVVDSTSRFRHPLVPVLPEVLKSTCIWKEVKDAKAKKKSIKAFLTVEETSQVYRRTIKIVHLVIPEEALCPIRFPTGSLSGLLPASRDTPDAKIHDGSSTPSPPPIRNQPRGRRRLHIPFPASAHSSCTRCATDLNDLFRHLPCSGNPPFEGNRLAEAPPSPARLISSPTLSEKEATWCGGGISRSSKRARCIIVRRDQRMADTYRVVQWGFSG</sequence>
<proteinExistence type="predicted"/>